<proteinExistence type="predicted"/>
<comment type="caution">
    <text evidence="2">The sequence shown here is derived from an EMBL/GenBank/DDBJ whole genome shotgun (WGS) entry which is preliminary data.</text>
</comment>
<name>A0A4R7B5P2_9NEIS</name>
<dbReference type="Proteomes" id="UP000295611">
    <property type="component" value="Unassembled WGS sequence"/>
</dbReference>
<dbReference type="SUPFAM" id="SSF55785">
    <property type="entry name" value="PYP-like sensor domain (PAS domain)"/>
    <property type="match status" value="2"/>
</dbReference>
<dbReference type="Gene3D" id="3.30.450.20">
    <property type="entry name" value="PAS domain"/>
    <property type="match status" value="1"/>
</dbReference>
<dbReference type="PANTHER" id="PTHR44757">
    <property type="entry name" value="DIGUANYLATE CYCLASE DGCP"/>
    <property type="match status" value="1"/>
</dbReference>
<dbReference type="PANTHER" id="PTHR44757:SF2">
    <property type="entry name" value="BIOFILM ARCHITECTURE MAINTENANCE PROTEIN MBAA"/>
    <property type="match status" value="1"/>
</dbReference>
<dbReference type="PROSITE" id="PS50883">
    <property type="entry name" value="EAL"/>
    <property type="match status" value="1"/>
</dbReference>
<dbReference type="SMART" id="SM00052">
    <property type="entry name" value="EAL"/>
    <property type="match status" value="1"/>
</dbReference>
<sequence length="229" mass="25679">MLNGLAYCRMLYEGDRPVDFIYLSVNQAFGAQTGLQDVVGHRVSEVIPGIREADPELFEIYGRVARGGPPETFETYVEALQMWFEISIYSPKPEHFVAVFDVITERKLAEMALRSSEERFATVFQASPVGIVISKGYSSLAYLRRFPIDTLKIDQSFMRDIPHDESAIEITKTIIALGQNLHMQVLAEGVETEAQFRFLKSLSCNLSQGNLHSRPVVAAALADFLANNR</sequence>
<accession>A0A4R7B5P2</accession>
<gene>
    <name evidence="2" type="ORF">DFP86_10677</name>
</gene>
<keyword evidence="3" id="KW-1185">Reference proteome</keyword>
<feature type="domain" description="EAL" evidence="1">
    <location>
        <begin position="1"/>
        <end position="229"/>
    </location>
</feature>
<reference evidence="2 3" key="1">
    <citation type="submission" date="2019-03" db="EMBL/GenBank/DDBJ databases">
        <title>Genomic Encyclopedia of Type Strains, Phase III (KMG-III): the genomes of soil and plant-associated and newly described type strains.</title>
        <authorList>
            <person name="Whitman W."/>
        </authorList>
    </citation>
    <scope>NUCLEOTIDE SEQUENCE [LARGE SCALE GENOMIC DNA]</scope>
    <source>
        <strain evidence="2 3">CECT 8976</strain>
    </source>
</reference>
<protein>
    <submittedName>
        <fullName evidence="2">EAL domain-containing protein</fullName>
    </submittedName>
</protein>
<dbReference type="Gene3D" id="3.20.20.450">
    <property type="entry name" value="EAL domain"/>
    <property type="match status" value="1"/>
</dbReference>
<dbReference type="SUPFAM" id="SSF141868">
    <property type="entry name" value="EAL domain-like"/>
    <property type="match status" value="1"/>
</dbReference>
<dbReference type="InterPro" id="IPR035965">
    <property type="entry name" value="PAS-like_dom_sf"/>
</dbReference>
<dbReference type="Pfam" id="PF00563">
    <property type="entry name" value="EAL"/>
    <property type="match status" value="1"/>
</dbReference>
<dbReference type="InterPro" id="IPR001633">
    <property type="entry name" value="EAL_dom"/>
</dbReference>
<dbReference type="CDD" id="cd01948">
    <property type="entry name" value="EAL"/>
    <property type="match status" value="1"/>
</dbReference>
<dbReference type="EMBL" id="SNZP01000006">
    <property type="protein sequence ID" value="TDR79938.1"/>
    <property type="molecule type" value="Genomic_DNA"/>
</dbReference>
<dbReference type="InterPro" id="IPR052155">
    <property type="entry name" value="Biofilm_reg_signaling"/>
</dbReference>
<dbReference type="InterPro" id="IPR035919">
    <property type="entry name" value="EAL_sf"/>
</dbReference>
<dbReference type="AlphaFoldDB" id="A0A4R7B5P2"/>
<organism evidence="2 3">
    <name type="scientific">Paludibacterium purpuratum</name>
    <dbReference type="NCBI Taxonomy" id="1144873"/>
    <lineage>
        <taxon>Bacteria</taxon>
        <taxon>Pseudomonadati</taxon>
        <taxon>Pseudomonadota</taxon>
        <taxon>Betaproteobacteria</taxon>
        <taxon>Neisseriales</taxon>
        <taxon>Chromobacteriaceae</taxon>
        <taxon>Paludibacterium</taxon>
    </lineage>
</organism>
<evidence type="ECO:0000313" key="2">
    <source>
        <dbReference type="EMBL" id="TDR79938.1"/>
    </source>
</evidence>
<evidence type="ECO:0000259" key="1">
    <source>
        <dbReference type="PROSITE" id="PS50883"/>
    </source>
</evidence>
<evidence type="ECO:0000313" key="3">
    <source>
        <dbReference type="Proteomes" id="UP000295611"/>
    </source>
</evidence>